<accession>A0A2N5VPZ1</accession>
<protein>
    <submittedName>
        <fullName evidence="1">Uncharacterized protein</fullName>
    </submittedName>
</protein>
<sequence>MPLVVELVEYESTLPVVMISRILTRQKVWRARGQQGTDQTVKLKADINDHHNSNVPLIATRKGTYGKQALGELGGGLARVEESSQLGGNILRLTPRGRDTTGKVSNGIIGEIRLLVTLVGFAGIRYRRGGWRGA</sequence>
<gene>
    <name evidence="1" type="ORF">PCASD_02112</name>
</gene>
<evidence type="ECO:0000313" key="2">
    <source>
        <dbReference type="Proteomes" id="UP000235392"/>
    </source>
</evidence>
<dbReference type="Proteomes" id="UP000235392">
    <property type="component" value="Unassembled WGS sequence"/>
</dbReference>
<evidence type="ECO:0000313" key="1">
    <source>
        <dbReference type="EMBL" id="PLW52026.1"/>
    </source>
</evidence>
<dbReference type="AlphaFoldDB" id="A0A2N5VPZ1"/>
<reference evidence="1 2" key="1">
    <citation type="submission" date="2017-11" db="EMBL/GenBank/DDBJ databases">
        <title>De novo assembly and phasing of dikaryotic genomes from two isolates of Puccinia coronata f. sp. avenae, the causal agent of oat crown rust.</title>
        <authorList>
            <person name="Miller M.E."/>
            <person name="Zhang Y."/>
            <person name="Omidvar V."/>
            <person name="Sperschneider J."/>
            <person name="Schwessinger B."/>
            <person name="Raley C."/>
            <person name="Palmer J.M."/>
            <person name="Garnica D."/>
            <person name="Upadhyaya N."/>
            <person name="Rathjen J."/>
            <person name="Taylor J.M."/>
            <person name="Park R.F."/>
            <person name="Dodds P.N."/>
            <person name="Hirsch C.D."/>
            <person name="Kianian S.F."/>
            <person name="Figueroa M."/>
        </authorList>
    </citation>
    <scope>NUCLEOTIDE SEQUENCE [LARGE SCALE GENOMIC DNA]</scope>
    <source>
        <strain evidence="1">12SD80</strain>
    </source>
</reference>
<proteinExistence type="predicted"/>
<organism evidence="1 2">
    <name type="scientific">Puccinia coronata f. sp. avenae</name>
    <dbReference type="NCBI Taxonomy" id="200324"/>
    <lineage>
        <taxon>Eukaryota</taxon>
        <taxon>Fungi</taxon>
        <taxon>Dikarya</taxon>
        <taxon>Basidiomycota</taxon>
        <taxon>Pucciniomycotina</taxon>
        <taxon>Pucciniomycetes</taxon>
        <taxon>Pucciniales</taxon>
        <taxon>Pucciniaceae</taxon>
        <taxon>Puccinia</taxon>
    </lineage>
</organism>
<name>A0A2N5VPZ1_9BASI</name>
<comment type="caution">
    <text evidence="1">The sequence shown here is derived from an EMBL/GenBank/DDBJ whole genome shotgun (WGS) entry which is preliminary data.</text>
</comment>
<dbReference type="EMBL" id="PGCI01000002">
    <property type="protein sequence ID" value="PLW52026.1"/>
    <property type="molecule type" value="Genomic_DNA"/>
</dbReference>